<dbReference type="EMBL" id="ML977014">
    <property type="protein sequence ID" value="KAF1951826.1"/>
    <property type="molecule type" value="Genomic_DNA"/>
</dbReference>
<evidence type="ECO:0000313" key="3">
    <source>
        <dbReference type="Proteomes" id="UP000800035"/>
    </source>
</evidence>
<keyword evidence="3" id="KW-1185">Reference proteome</keyword>
<feature type="region of interest" description="Disordered" evidence="1">
    <location>
        <begin position="79"/>
        <end position="102"/>
    </location>
</feature>
<sequence>MVYITSELFDSGNTHGRSHSPCTHTQGSDNMAETHSTQAKRKRRVEDDDGTSPSKIAHRTSPAGRGSLRLLGHNAALDSNSHRMYPVSATAAPHATSERRPIKQMRRSNLKLEKQPSRLMDIEPDPAHSSSDKAHRSNTSSDLRPCHVCNAAPKWKRELEEYMDCRRCEGRTCYICARQCFRCGQALCRKCTAEDKNNGDTWCLECYSHLDPDPQRPES</sequence>
<feature type="region of interest" description="Disordered" evidence="1">
    <location>
        <begin position="8"/>
        <end position="67"/>
    </location>
</feature>
<name>A0A6A5TLX8_9PLEO</name>
<dbReference type="Proteomes" id="UP000800035">
    <property type="component" value="Unassembled WGS sequence"/>
</dbReference>
<dbReference type="AlphaFoldDB" id="A0A6A5TLX8"/>
<evidence type="ECO:0000313" key="2">
    <source>
        <dbReference type="EMBL" id="KAF1951826.1"/>
    </source>
</evidence>
<gene>
    <name evidence="2" type="ORF">CC80DRAFT_480165</name>
</gene>
<evidence type="ECO:0000256" key="1">
    <source>
        <dbReference type="SAM" id="MobiDB-lite"/>
    </source>
</evidence>
<feature type="region of interest" description="Disordered" evidence="1">
    <location>
        <begin position="114"/>
        <end position="142"/>
    </location>
</feature>
<proteinExistence type="predicted"/>
<organism evidence="2 3">
    <name type="scientific">Byssothecium circinans</name>
    <dbReference type="NCBI Taxonomy" id="147558"/>
    <lineage>
        <taxon>Eukaryota</taxon>
        <taxon>Fungi</taxon>
        <taxon>Dikarya</taxon>
        <taxon>Ascomycota</taxon>
        <taxon>Pezizomycotina</taxon>
        <taxon>Dothideomycetes</taxon>
        <taxon>Pleosporomycetidae</taxon>
        <taxon>Pleosporales</taxon>
        <taxon>Massarineae</taxon>
        <taxon>Massarinaceae</taxon>
        <taxon>Byssothecium</taxon>
    </lineage>
</organism>
<reference evidence="2" key="1">
    <citation type="journal article" date="2020" name="Stud. Mycol.">
        <title>101 Dothideomycetes genomes: a test case for predicting lifestyles and emergence of pathogens.</title>
        <authorList>
            <person name="Haridas S."/>
            <person name="Albert R."/>
            <person name="Binder M."/>
            <person name="Bloem J."/>
            <person name="Labutti K."/>
            <person name="Salamov A."/>
            <person name="Andreopoulos B."/>
            <person name="Baker S."/>
            <person name="Barry K."/>
            <person name="Bills G."/>
            <person name="Bluhm B."/>
            <person name="Cannon C."/>
            <person name="Castanera R."/>
            <person name="Culley D."/>
            <person name="Daum C."/>
            <person name="Ezra D."/>
            <person name="Gonzalez J."/>
            <person name="Henrissat B."/>
            <person name="Kuo A."/>
            <person name="Liang C."/>
            <person name="Lipzen A."/>
            <person name="Lutzoni F."/>
            <person name="Magnuson J."/>
            <person name="Mondo S."/>
            <person name="Nolan M."/>
            <person name="Ohm R."/>
            <person name="Pangilinan J."/>
            <person name="Park H.-J."/>
            <person name="Ramirez L."/>
            <person name="Alfaro M."/>
            <person name="Sun H."/>
            <person name="Tritt A."/>
            <person name="Yoshinaga Y."/>
            <person name="Zwiers L.-H."/>
            <person name="Turgeon B."/>
            <person name="Goodwin S."/>
            <person name="Spatafora J."/>
            <person name="Crous P."/>
            <person name="Grigoriev I."/>
        </authorList>
    </citation>
    <scope>NUCLEOTIDE SEQUENCE</scope>
    <source>
        <strain evidence="2">CBS 675.92</strain>
    </source>
</reference>
<accession>A0A6A5TLX8</accession>
<feature type="compositionally biased region" description="Polar residues" evidence="1">
    <location>
        <begin position="11"/>
        <end position="37"/>
    </location>
</feature>
<protein>
    <submittedName>
        <fullName evidence="2">Uncharacterized protein</fullName>
    </submittedName>
</protein>
<dbReference type="OrthoDB" id="5377226at2759"/>